<keyword evidence="6 8" id="KW-0460">Magnesium</keyword>
<dbReference type="AlphaFoldDB" id="S2D802"/>
<dbReference type="Pfam" id="PF04029">
    <property type="entry name" value="2-ph_phosp"/>
    <property type="match status" value="1"/>
</dbReference>
<dbReference type="PANTHER" id="PTHR37311">
    <property type="entry name" value="2-PHOSPHOSULFOLACTATE PHOSPHATASE-RELATED"/>
    <property type="match status" value="1"/>
</dbReference>
<proteinExistence type="inferred from homology"/>
<dbReference type="STRING" id="1189612.A33Q_3775"/>
<dbReference type="Gene3D" id="3.90.1560.10">
    <property type="entry name" value="ComB-like"/>
    <property type="match status" value="1"/>
</dbReference>
<dbReference type="Proteomes" id="UP000006073">
    <property type="component" value="Unassembled WGS sequence"/>
</dbReference>
<evidence type="ECO:0000256" key="2">
    <source>
        <dbReference type="ARBA" id="ARBA00009997"/>
    </source>
</evidence>
<evidence type="ECO:0000256" key="8">
    <source>
        <dbReference type="HAMAP-Rule" id="MF_00490"/>
    </source>
</evidence>
<comment type="similarity">
    <text evidence="2 8">Belongs to the ComB family.</text>
</comment>
<evidence type="ECO:0000313" key="10">
    <source>
        <dbReference type="Proteomes" id="UP000006073"/>
    </source>
</evidence>
<dbReference type="GO" id="GO:0000287">
    <property type="term" value="F:magnesium ion binding"/>
    <property type="evidence" value="ECO:0007669"/>
    <property type="project" value="UniProtKB-UniRule"/>
</dbReference>
<dbReference type="GO" id="GO:0050532">
    <property type="term" value="F:2-phosphosulfolactate phosphatase activity"/>
    <property type="evidence" value="ECO:0007669"/>
    <property type="project" value="UniProtKB-UniRule"/>
</dbReference>
<dbReference type="EC" id="3.1.3.71" evidence="3 8"/>
<evidence type="ECO:0000256" key="3">
    <source>
        <dbReference type="ARBA" id="ARBA00012953"/>
    </source>
</evidence>
<gene>
    <name evidence="8" type="primary">comB</name>
    <name evidence="9" type="ORF">A33Q_3775</name>
</gene>
<keyword evidence="5 8" id="KW-0378">Hydrolase</keyword>
<organism evidence="9 10">
    <name type="scientific">Indibacter alkaliphilus (strain CCUG 57479 / KCTC 22604 / LW1)</name>
    <dbReference type="NCBI Taxonomy" id="1189612"/>
    <lineage>
        <taxon>Bacteria</taxon>
        <taxon>Pseudomonadati</taxon>
        <taxon>Bacteroidota</taxon>
        <taxon>Cytophagia</taxon>
        <taxon>Cytophagales</taxon>
        <taxon>Cyclobacteriaceae</taxon>
    </lineage>
</organism>
<dbReference type="eggNOG" id="COG2045">
    <property type="taxonomic scope" value="Bacteria"/>
</dbReference>
<protein>
    <recommendedName>
        <fullName evidence="4 8">Probable 2-phosphosulfolactate phosphatase</fullName>
        <ecNumber evidence="3 8">3.1.3.71</ecNumber>
    </recommendedName>
</protein>
<evidence type="ECO:0000313" key="9">
    <source>
        <dbReference type="EMBL" id="EOZ93185.1"/>
    </source>
</evidence>
<evidence type="ECO:0000256" key="6">
    <source>
        <dbReference type="ARBA" id="ARBA00022842"/>
    </source>
</evidence>
<reference evidence="9 10" key="1">
    <citation type="journal article" date="2013" name="Genome Announc.">
        <title>Draft Genome Sequence of Indibacter alkaliphilus Strain LW1T, Isolated from Lonar Lake, a Haloalkaline Lake in the Buldana District of Maharashtra, India.</title>
        <authorList>
            <person name="Singh A."/>
            <person name="Kumar Jangir P."/>
            <person name="Sharma R."/>
            <person name="Singh A."/>
            <person name="Kumar Pinnaka A."/>
            <person name="Shivaji S."/>
        </authorList>
    </citation>
    <scope>NUCLEOTIDE SEQUENCE [LARGE SCALE GENOMIC DNA]</scope>
    <source>
        <strain evidence="10">CCUG 57479 / KCTC 22604 / LW1</strain>
    </source>
</reference>
<dbReference type="SUPFAM" id="SSF142823">
    <property type="entry name" value="ComB-like"/>
    <property type="match status" value="1"/>
</dbReference>
<comment type="catalytic activity">
    <reaction evidence="7 8">
        <text>(2R)-O-phospho-3-sulfolactate + H2O = (2R)-3-sulfolactate + phosphate</text>
        <dbReference type="Rhea" id="RHEA:23416"/>
        <dbReference type="ChEBI" id="CHEBI:15377"/>
        <dbReference type="ChEBI" id="CHEBI:15597"/>
        <dbReference type="ChEBI" id="CHEBI:43474"/>
        <dbReference type="ChEBI" id="CHEBI:58738"/>
        <dbReference type="EC" id="3.1.3.71"/>
    </reaction>
</comment>
<comment type="cofactor">
    <cofactor evidence="1 8">
        <name>Mg(2+)</name>
        <dbReference type="ChEBI" id="CHEBI:18420"/>
    </cofactor>
</comment>
<evidence type="ECO:0000256" key="7">
    <source>
        <dbReference type="ARBA" id="ARBA00033711"/>
    </source>
</evidence>
<dbReference type="PANTHER" id="PTHR37311:SF1">
    <property type="entry name" value="2-PHOSPHOSULFOLACTATE PHOSPHATASE-RELATED"/>
    <property type="match status" value="1"/>
</dbReference>
<evidence type="ECO:0000256" key="4">
    <source>
        <dbReference type="ARBA" id="ARBA00021948"/>
    </source>
</evidence>
<dbReference type="OrthoDB" id="4913at2"/>
<comment type="caution">
    <text evidence="9">The sequence shown here is derived from an EMBL/GenBank/DDBJ whole genome shotgun (WGS) entry which is preliminary data.</text>
</comment>
<keyword evidence="10" id="KW-1185">Reference proteome</keyword>
<sequence length="237" mass="25785">MRKVEICLSPKLIHLFDPEGKIVVVVDIFRASSTMIAALASGVKGILPVMDLETCKSFKEKGYTIAGERDGKKAHGFELGNSPVAYLQGNYSGKKVAMTTTNGTLAIEKTKNGAHAVLVGAFVNLSATANHIQLENKDVLIVCAGWKGKFNLEDSLYAGALASKLHPHLGTDCDSSIAMKSLYESNQHRLQLFLGQASHAKRLQNHGIEKDIDFCLEIDKYNFIAKLQGNEISILNP</sequence>
<dbReference type="InterPro" id="IPR036702">
    <property type="entry name" value="ComB-like_sf"/>
</dbReference>
<dbReference type="GO" id="GO:0050545">
    <property type="term" value="F:sulfopyruvate decarboxylase activity"/>
    <property type="evidence" value="ECO:0007669"/>
    <property type="project" value="TreeGrafter"/>
</dbReference>
<name>S2D802_INDAL</name>
<evidence type="ECO:0000256" key="5">
    <source>
        <dbReference type="ARBA" id="ARBA00022801"/>
    </source>
</evidence>
<dbReference type="EMBL" id="ALWO02000047">
    <property type="protein sequence ID" value="EOZ93185.1"/>
    <property type="molecule type" value="Genomic_DNA"/>
</dbReference>
<dbReference type="HAMAP" id="MF_00490">
    <property type="entry name" value="ComB"/>
    <property type="match status" value="1"/>
</dbReference>
<dbReference type="InterPro" id="IPR005238">
    <property type="entry name" value="ComB-like"/>
</dbReference>
<accession>S2D802</accession>
<evidence type="ECO:0000256" key="1">
    <source>
        <dbReference type="ARBA" id="ARBA00001946"/>
    </source>
</evidence>
<dbReference type="RefSeq" id="WP_009035769.1">
    <property type="nucleotide sequence ID" value="NZ_ALWO02000047.1"/>
</dbReference>